<evidence type="ECO:0000313" key="2">
    <source>
        <dbReference type="Proteomes" id="UP000315522"/>
    </source>
</evidence>
<dbReference type="Proteomes" id="UP000315522">
    <property type="component" value="Unassembled WGS sequence"/>
</dbReference>
<keyword evidence="2" id="KW-1185">Reference proteome</keyword>
<reference evidence="1 2" key="1">
    <citation type="submission" date="2018-05" db="EMBL/GenBank/DDBJ databases">
        <title>Genome sequencing and assembly of the regulated plant pathogen Lachnellula willkommii and related sister species for the development of diagnostic species identification markers.</title>
        <authorList>
            <person name="Giroux E."/>
            <person name="Bilodeau G."/>
        </authorList>
    </citation>
    <scope>NUCLEOTIDE SEQUENCE [LARGE SCALE GENOMIC DNA]</scope>
    <source>
        <strain evidence="1 2">CBS 172.35</strain>
    </source>
</reference>
<evidence type="ECO:0000313" key="1">
    <source>
        <dbReference type="EMBL" id="TVY86640.1"/>
    </source>
</evidence>
<dbReference type="EMBL" id="QGML01003253">
    <property type="protein sequence ID" value="TVY86640.1"/>
    <property type="molecule type" value="Genomic_DNA"/>
</dbReference>
<accession>A0A559M0Z9</accession>
<proteinExistence type="predicted"/>
<dbReference type="AlphaFoldDB" id="A0A559M0Z9"/>
<gene>
    <name evidence="1" type="ORF">LAWI1_G006087</name>
</gene>
<sequence>MLSLLLDLHSHLTSQASSKPKPERYRRTICNLPTRERTTSTLPRSAVCRAINILVTYQNFNSPSSSSNTSSRNLDPICHIALCISALIIWTYCQFHNDDYPTCRQPGPDLTTAIELTALSSDSPPSSSMGLEKEAWIETGENSRRPLVHGVQLCRCNIGVLIRIFRGYVPEGWGLVDVVAPGIF</sequence>
<organism evidence="1 2">
    <name type="scientific">Lachnellula willkommii</name>
    <dbReference type="NCBI Taxonomy" id="215461"/>
    <lineage>
        <taxon>Eukaryota</taxon>
        <taxon>Fungi</taxon>
        <taxon>Dikarya</taxon>
        <taxon>Ascomycota</taxon>
        <taxon>Pezizomycotina</taxon>
        <taxon>Leotiomycetes</taxon>
        <taxon>Helotiales</taxon>
        <taxon>Lachnaceae</taxon>
        <taxon>Lachnellula</taxon>
    </lineage>
</organism>
<protein>
    <submittedName>
        <fullName evidence="1">Uncharacterized protein</fullName>
    </submittedName>
</protein>
<comment type="caution">
    <text evidence="1">The sequence shown here is derived from an EMBL/GenBank/DDBJ whole genome shotgun (WGS) entry which is preliminary data.</text>
</comment>
<name>A0A559M0Z9_9HELO</name>